<evidence type="ECO:0000313" key="2">
    <source>
        <dbReference type="EMBL" id="RIA99415.1"/>
    </source>
</evidence>
<protein>
    <recommendedName>
        <fullName evidence="1">F-box domain-containing protein</fullName>
    </recommendedName>
</protein>
<dbReference type="EMBL" id="QKYT01000004">
    <property type="protein sequence ID" value="RIA99415.1"/>
    <property type="molecule type" value="Genomic_DNA"/>
</dbReference>
<reference evidence="2 3" key="1">
    <citation type="submission" date="2018-06" db="EMBL/GenBank/DDBJ databases">
        <title>Comparative genomics reveals the genomic features of Rhizophagus irregularis, R. cerebriforme, R. diaphanum and Gigaspora rosea, and their symbiotic lifestyle signature.</title>
        <authorList>
            <person name="Morin E."/>
            <person name="San Clemente H."/>
            <person name="Chen E.C.H."/>
            <person name="De La Providencia I."/>
            <person name="Hainaut M."/>
            <person name="Kuo A."/>
            <person name="Kohler A."/>
            <person name="Murat C."/>
            <person name="Tang N."/>
            <person name="Roy S."/>
            <person name="Loubradou J."/>
            <person name="Henrissat B."/>
            <person name="Grigoriev I.V."/>
            <person name="Corradi N."/>
            <person name="Roux C."/>
            <person name="Martin F.M."/>
        </authorList>
    </citation>
    <scope>NUCLEOTIDE SEQUENCE [LARGE SCALE GENOMIC DNA]</scope>
    <source>
        <strain evidence="2 3">DAOM 227022</strain>
    </source>
</reference>
<dbReference type="InterPro" id="IPR036047">
    <property type="entry name" value="F-box-like_dom_sf"/>
</dbReference>
<accession>A0A397TS01</accession>
<dbReference type="AlphaFoldDB" id="A0A397TS01"/>
<dbReference type="Gene3D" id="1.20.1280.50">
    <property type="match status" value="1"/>
</dbReference>
<organism evidence="2 3">
    <name type="scientific">Glomus cerebriforme</name>
    <dbReference type="NCBI Taxonomy" id="658196"/>
    <lineage>
        <taxon>Eukaryota</taxon>
        <taxon>Fungi</taxon>
        <taxon>Fungi incertae sedis</taxon>
        <taxon>Mucoromycota</taxon>
        <taxon>Glomeromycotina</taxon>
        <taxon>Glomeromycetes</taxon>
        <taxon>Glomerales</taxon>
        <taxon>Glomeraceae</taxon>
        <taxon>Glomus</taxon>
    </lineage>
</organism>
<dbReference type="SMART" id="SM00256">
    <property type="entry name" value="FBOX"/>
    <property type="match status" value="1"/>
</dbReference>
<dbReference type="Pfam" id="PF12937">
    <property type="entry name" value="F-box-like"/>
    <property type="match status" value="1"/>
</dbReference>
<dbReference type="InterPro" id="IPR001810">
    <property type="entry name" value="F-box_dom"/>
</dbReference>
<dbReference type="Proteomes" id="UP000265703">
    <property type="component" value="Unassembled WGS sequence"/>
</dbReference>
<proteinExistence type="predicted"/>
<dbReference type="CDD" id="cd09917">
    <property type="entry name" value="F-box_SF"/>
    <property type="match status" value="1"/>
</dbReference>
<sequence>MSITKFPPELFIKICTFLPPADLFTLSQVCRKFRGYLFAPNSLSTQQIWRESRLKFIPNETIPPPEGMSEEKYVELLMMERGCQICKHAKKCEIYWQFEIRCCEKCLKNKTIERFKLTIEMKYPLELINILPYTEYKYSKYYWIDQIYLAYNQYYGLSKENLQSWLDDKKPKFHSIMKYVAQRKPIILCPFYPDWFSSPIFPPLLNRRWCDGLYLKSRNWENRIDNNYVENIPQLIQFQIQKLEKQSTFCSQVNIKNNLHSKYSPHKHSDELKRNDFVKTKDKFNMKVKNFKKNKLVQRYG</sequence>
<comment type="caution">
    <text evidence="2">The sequence shown here is derived from an EMBL/GenBank/DDBJ whole genome shotgun (WGS) entry which is preliminary data.</text>
</comment>
<keyword evidence="3" id="KW-1185">Reference proteome</keyword>
<dbReference type="PROSITE" id="PS50181">
    <property type="entry name" value="FBOX"/>
    <property type="match status" value="1"/>
</dbReference>
<gene>
    <name evidence="2" type="ORF">C1645_811442</name>
</gene>
<dbReference type="STRING" id="658196.A0A397TS01"/>
<feature type="domain" description="F-box" evidence="1">
    <location>
        <begin position="1"/>
        <end position="52"/>
    </location>
</feature>
<dbReference type="OrthoDB" id="2322499at2759"/>
<dbReference type="SUPFAM" id="SSF81383">
    <property type="entry name" value="F-box domain"/>
    <property type="match status" value="1"/>
</dbReference>
<name>A0A397TS01_9GLOM</name>
<evidence type="ECO:0000313" key="3">
    <source>
        <dbReference type="Proteomes" id="UP000265703"/>
    </source>
</evidence>
<evidence type="ECO:0000259" key="1">
    <source>
        <dbReference type="PROSITE" id="PS50181"/>
    </source>
</evidence>